<dbReference type="NCBIfam" id="TIGR02436">
    <property type="entry name" value="four helix bundle protein"/>
    <property type="match status" value="1"/>
</dbReference>
<name>A0A1G7GTB9_9FLAO</name>
<evidence type="ECO:0000313" key="2">
    <source>
        <dbReference type="Proteomes" id="UP000199203"/>
    </source>
</evidence>
<dbReference type="SUPFAM" id="SSF158446">
    <property type="entry name" value="IVS-encoded protein-like"/>
    <property type="match status" value="1"/>
</dbReference>
<dbReference type="Proteomes" id="UP000199203">
    <property type="component" value="Unassembled WGS sequence"/>
</dbReference>
<dbReference type="Gene3D" id="1.20.1440.60">
    <property type="entry name" value="23S rRNA-intervening sequence"/>
    <property type="match status" value="1"/>
</dbReference>
<keyword evidence="2" id="KW-1185">Reference proteome</keyword>
<dbReference type="InterPro" id="IPR036583">
    <property type="entry name" value="23S_rRNA_IVS_sf"/>
</dbReference>
<dbReference type="InterPro" id="IPR012657">
    <property type="entry name" value="23S_rRNA-intervening_sequence"/>
</dbReference>
<dbReference type="STRING" id="454006.SAMN05421825_0568"/>
<sequence>MNDKKNILKDKRFSFAIRIVKLYKYLVADKKEFVLSKQLLRRGNAIGALIRETQRAKQTSFINLLSLKKNVTNLFIGLNFCSQQNTKTSIMMH</sequence>
<dbReference type="AlphaFoldDB" id="A0A1G7GTB9"/>
<reference evidence="2" key="1">
    <citation type="submission" date="2016-10" db="EMBL/GenBank/DDBJ databases">
        <authorList>
            <person name="Varghese N."/>
            <person name="Submissions S."/>
        </authorList>
    </citation>
    <scope>NUCLEOTIDE SEQUENCE [LARGE SCALE GENOMIC DNA]</scope>
    <source>
        <strain evidence="2">DSM 19684</strain>
    </source>
</reference>
<gene>
    <name evidence="1" type="ORF">SAMN05421825_0568</name>
</gene>
<evidence type="ECO:0000313" key="1">
    <source>
        <dbReference type="EMBL" id="SDE91341.1"/>
    </source>
</evidence>
<protein>
    <submittedName>
        <fullName evidence="1">Four helix bundle protein</fullName>
    </submittedName>
</protein>
<organism evidence="1 2">
    <name type="scientific">Epilithonimonas hungarica</name>
    <dbReference type="NCBI Taxonomy" id="454006"/>
    <lineage>
        <taxon>Bacteria</taxon>
        <taxon>Pseudomonadati</taxon>
        <taxon>Bacteroidota</taxon>
        <taxon>Flavobacteriia</taxon>
        <taxon>Flavobacteriales</taxon>
        <taxon>Weeksellaceae</taxon>
        <taxon>Chryseobacterium group</taxon>
        <taxon>Epilithonimonas</taxon>
    </lineage>
</organism>
<accession>A0A1G7GTB9</accession>
<proteinExistence type="predicted"/>
<dbReference type="EMBL" id="FNBH01000001">
    <property type="protein sequence ID" value="SDE91341.1"/>
    <property type="molecule type" value="Genomic_DNA"/>
</dbReference>